<dbReference type="Pfam" id="PF13639">
    <property type="entry name" value="zf-RING_2"/>
    <property type="match status" value="1"/>
</dbReference>
<comment type="catalytic activity">
    <reaction evidence="1">
        <text>S-ubiquitinyl-[E2 ubiquitin-conjugating enzyme]-L-cysteine + [acceptor protein]-L-lysine = [E2 ubiquitin-conjugating enzyme]-L-cysteine + N(6)-ubiquitinyl-[acceptor protein]-L-lysine.</text>
        <dbReference type="EC" id="2.3.2.27"/>
    </reaction>
</comment>
<evidence type="ECO:0000313" key="11">
    <source>
        <dbReference type="EMBL" id="ORX38490.1"/>
    </source>
</evidence>
<dbReference type="GO" id="GO:0016567">
    <property type="term" value="P:protein ubiquitination"/>
    <property type="evidence" value="ECO:0007669"/>
    <property type="project" value="UniProtKB-ARBA"/>
</dbReference>
<keyword evidence="6" id="KW-0833">Ubl conjugation pathway</keyword>
<dbReference type="InterPro" id="IPR051834">
    <property type="entry name" value="RING_finger_E3_ligase"/>
</dbReference>
<feature type="compositionally biased region" description="Low complexity" evidence="9">
    <location>
        <begin position="101"/>
        <end position="123"/>
    </location>
</feature>
<evidence type="ECO:0000313" key="12">
    <source>
        <dbReference type="Proteomes" id="UP000193218"/>
    </source>
</evidence>
<feature type="domain" description="RING-type" evidence="10">
    <location>
        <begin position="292"/>
        <end position="333"/>
    </location>
</feature>
<evidence type="ECO:0000256" key="8">
    <source>
        <dbReference type="PROSITE-ProRule" id="PRU00175"/>
    </source>
</evidence>
<dbReference type="FunFam" id="3.30.40.10:FF:000127">
    <property type="entry name" value="E3 ubiquitin-protein ligase RNF181"/>
    <property type="match status" value="1"/>
</dbReference>
<dbReference type="GO" id="GO:0061630">
    <property type="term" value="F:ubiquitin protein ligase activity"/>
    <property type="evidence" value="ECO:0007669"/>
    <property type="project" value="UniProtKB-EC"/>
</dbReference>
<feature type="compositionally biased region" description="Low complexity" evidence="9">
    <location>
        <begin position="381"/>
        <end position="390"/>
    </location>
</feature>
<proteinExistence type="predicted"/>
<dbReference type="GeneID" id="33560880"/>
<evidence type="ECO:0000256" key="9">
    <source>
        <dbReference type="SAM" id="MobiDB-lite"/>
    </source>
</evidence>
<keyword evidence="12" id="KW-1185">Reference proteome</keyword>
<comment type="caution">
    <text evidence="11">The sequence shown here is derived from an EMBL/GenBank/DDBJ whole genome shotgun (WGS) entry which is preliminary data.</text>
</comment>
<dbReference type="RefSeq" id="XP_021872412.1">
    <property type="nucleotide sequence ID" value="XM_022019071.1"/>
</dbReference>
<keyword evidence="5 8" id="KW-0863">Zinc-finger</keyword>
<organism evidence="11 12">
    <name type="scientific">Kockovaella imperatae</name>
    <dbReference type="NCBI Taxonomy" id="4999"/>
    <lineage>
        <taxon>Eukaryota</taxon>
        <taxon>Fungi</taxon>
        <taxon>Dikarya</taxon>
        <taxon>Basidiomycota</taxon>
        <taxon>Agaricomycotina</taxon>
        <taxon>Tremellomycetes</taxon>
        <taxon>Tremellales</taxon>
        <taxon>Cuniculitremaceae</taxon>
        <taxon>Kockovaella</taxon>
    </lineage>
</organism>
<dbReference type="GO" id="GO:0005634">
    <property type="term" value="C:nucleus"/>
    <property type="evidence" value="ECO:0007669"/>
    <property type="project" value="TreeGrafter"/>
</dbReference>
<dbReference type="AlphaFoldDB" id="A0A1Y1UKA2"/>
<evidence type="ECO:0000256" key="3">
    <source>
        <dbReference type="ARBA" id="ARBA00022679"/>
    </source>
</evidence>
<sequence>MSTNASQAFWICHECGAQMRPLTVDGVSHCASCNGEFIEILDSNINPDPYFELPPPPPIRPTGQEPPSQHNPGLAEGNFMSSLFGNIFGAAVRDPGGSGQQPGSQRPGSPSSALGTSPGRSSGSSGGRGRTLNFNLPGGGRGQVMFGSFGGNGIGIGAIGSGDDGGLGMPGSGGDLASFFPGFGPPPHLQRGGNRHFQPLGQNDAMSPDELIRSMLAALTIDGDMPQIHGIPGRANLGDYVLSQQGFDQVLEQLMRAAGPQGPLPASDIVINGLPKFKLTEESLETSQFKDCPVCKEEFTVGEEVKRIPCKHIFHPDCVDPWLKVNGSCPVCRFSLVPDESNGPPRTTGTDTDSPDTETRDPQQGSYVSNVLRRLWGQTGTNSDPSSPTTEDPPDAAGEATAVTTSGRVPSESPPPASAAPQAASGEPVVRLSTDIPAEYTERHRRREREARESLPDEDLD</sequence>
<dbReference type="STRING" id="4999.A0A1Y1UKA2"/>
<dbReference type="EMBL" id="NBSH01000004">
    <property type="protein sequence ID" value="ORX38490.1"/>
    <property type="molecule type" value="Genomic_DNA"/>
</dbReference>
<gene>
    <name evidence="11" type="ORF">BD324DRAFT_680220</name>
</gene>
<dbReference type="InParanoid" id="A0A1Y1UKA2"/>
<dbReference type="SMART" id="SM00184">
    <property type="entry name" value="RING"/>
    <property type="match status" value="1"/>
</dbReference>
<evidence type="ECO:0000256" key="4">
    <source>
        <dbReference type="ARBA" id="ARBA00022723"/>
    </source>
</evidence>
<evidence type="ECO:0000256" key="6">
    <source>
        <dbReference type="ARBA" id="ARBA00022786"/>
    </source>
</evidence>
<evidence type="ECO:0000259" key="10">
    <source>
        <dbReference type="PROSITE" id="PS50089"/>
    </source>
</evidence>
<dbReference type="OrthoDB" id="8062037at2759"/>
<feature type="region of interest" description="Disordered" evidence="9">
    <location>
        <begin position="335"/>
        <end position="461"/>
    </location>
</feature>
<dbReference type="GO" id="GO:0008270">
    <property type="term" value="F:zinc ion binding"/>
    <property type="evidence" value="ECO:0007669"/>
    <property type="project" value="UniProtKB-KW"/>
</dbReference>
<dbReference type="Gene3D" id="3.30.40.10">
    <property type="entry name" value="Zinc/RING finger domain, C3HC4 (zinc finger)"/>
    <property type="match status" value="1"/>
</dbReference>
<dbReference type="Proteomes" id="UP000193218">
    <property type="component" value="Unassembled WGS sequence"/>
</dbReference>
<protein>
    <recommendedName>
        <fullName evidence="2">RING-type E3 ubiquitin transferase</fullName>
        <ecNumber evidence="2">2.3.2.27</ecNumber>
    </recommendedName>
</protein>
<dbReference type="InterPro" id="IPR013083">
    <property type="entry name" value="Znf_RING/FYVE/PHD"/>
</dbReference>
<feature type="region of interest" description="Disordered" evidence="9">
    <location>
        <begin position="48"/>
        <end position="76"/>
    </location>
</feature>
<accession>A0A1Y1UKA2</accession>
<evidence type="ECO:0000256" key="2">
    <source>
        <dbReference type="ARBA" id="ARBA00012483"/>
    </source>
</evidence>
<reference evidence="11 12" key="1">
    <citation type="submission" date="2017-03" db="EMBL/GenBank/DDBJ databases">
        <title>Widespread Adenine N6-methylation of Active Genes in Fungi.</title>
        <authorList>
            <consortium name="DOE Joint Genome Institute"/>
            <person name="Mondo S.J."/>
            <person name="Dannebaum R.O."/>
            <person name="Kuo R.C."/>
            <person name="Louie K.B."/>
            <person name="Bewick A.J."/>
            <person name="Labutti K."/>
            <person name="Haridas S."/>
            <person name="Kuo A."/>
            <person name="Salamov A."/>
            <person name="Ahrendt S.R."/>
            <person name="Lau R."/>
            <person name="Bowen B.P."/>
            <person name="Lipzen A."/>
            <person name="Sullivan W."/>
            <person name="Andreopoulos W.B."/>
            <person name="Clum A."/>
            <person name="Lindquist E."/>
            <person name="Daum C."/>
            <person name="Northen T.R."/>
            <person name="Ramamoorthy G."/>
            <person name="Schmitz R.J."/>
            <person name="Gryganskyi A."/>
            <person name="Culley D."/>
            <person name="Magnuson J."/>
            <person name="James T.Y."/>
            <person name="O'Malley M.A."/>
            <person name="Stajich J.E."/>
            <person name="Spatafora J.W."/>
            <person name="Visel A."/>
            <person name="Grigoriev I.V."/>
        </authorList>
    </citation>
    <scope>NUCLEOTIDE SEQUENCE [LARGE SCALE GENOMIC DNA]</scope>
    <source>
        <strain evidence="11 12">NRRL Y-17943</strain>
    </source>
</reference>
<dbReference type="CDD" id="cd16667">
    <property type="entry name" value="RING-H2_RNF126-like"/>
    <property type="match status" value="1"/>
</dbReference>
<feature type="region of interest" description="Disordered" evidence="9">
    <location>
        <begin position="90"/>
        <end position="136"/>
    </location>
</feature>
<dbReference type="SUPFAM" id="SSF57850">
    <property type="entry name" value="RING/U-box"/>
    <property type="match status" value="1"/>
</dbReference>
<evidence type="ECO:0000256" key="5">
    <source>
        <dbReference type="ARBA" id="ARBA00022771"/>
    </source>
</evidence>
<dbReference type="EC" id="2.3.2.27" evidence="2"/>
<name>A0A1Y1UKA2_9TREE</name>
<dbReference type="PROSITE" id="PS50089">
    <property type="entry name" value="ZF_RING_2"/>
    <property type="match status" value="1"/>
</dbReference>
<evidence type="ECO:0000256" key="7">
    <source>
        <dbReference type="ARBA" id="ARBA00022833"/>
    </source>
</evidence>
<dbReference type="GO" id="GO:0006511">
    <property type="term" value="P:ubiquitin-dependent protein catabolic process"/>
    <property type="evidence" value="ECO:0007669"/>
    <property type="project" value="TreeGrafter"/>
</dbReference>
<dbReference type="InterPro" id="IPR001841">
    <property type="entry name" value="Znf_RING"/>
</dbReference>
<dbReference type="PANTHER" id="PTHR45931:SF3">
    <property type="entry name" value="RING ZINC FINGER-CONTAINING PROTEIN"/>
    <property type="match status" value="1"/>
</dbReference>
<evidence type="ECO:0000256" key="1">
    <source>
        <dbReference type="ARBA" id="ARBA00000900"/>
    </source>
</evidence>
<keyword evidence="3" id="KW-0808">Transferase</keyword>
<keyword evidence="4" id="KW-0479">Metal-binding</keyword>
<keyword evidence="7" id="KW-0862">Zinc</keyword>
<dbReference type="PANTHER" id="PTHR45931">
    <property type="entry name" value="SI:CH211-59O9.10"/>
    <property type="match status" value="1"/>
</dbReference>